<sequence length="315" mass="33414">MAPSPSPFASASPLNLPSSATRASSSRHDPSSSSSSIPALPSHETHMLFLGQACHLSSCRREDFLPFHCASCGHDYCSAHRLPHPGSEQGGHSCDFHLQPEKASSGEQGDFLVPLCPLCREPPKGWKRGEDPNLALDRHLSSGDCPELVGEAGATQSRRIKKANECNYKRCHKIMIVKMDCEKCRESFCPSHRAPAQHQCGVSPARTPDRRQDGQAPTASSTISGGLAALKRLKLGGASEAAAPAKNSGNQHQASSEPTPRSHIPTASNNDTSKNNASSNSQSIGTGNIFGLNLSASSAGRKVDKWVPPPIFGQA</sequence>
<dbReference type="SUPFAM" id="SSF118310">
    <property type="entry name" value="AN1-like Zinc finger"/>
    <property type="match status" value="2"/>
</dbReference>
<keyword evidence="8" id="KW-1185">Reference proteome</keyword>
<feature type="region of interest" description="Disordered" evidence="5">
    <location>
        <begin position="239"/>
        <end position="284"/>
    </location>
</feature>
<dbReference type="InterPro" id="IPR000058">
    <property type="entry name" value="Znf_AN1"/>
</dbReference>
<feature type="compositionally biased region" description="Polar residues" evidence="5">
    <location>
        <begin position="215"/>
        <end position="224"/>
    </location>
</feature>
<dbReference type="AlphaFoldDB" id="A0A316U1J7"/>
<evidence type="ECO:0000313" key="8">
    <source>
        <dbReference type="Proteomes" id="UP000245942"/>
    </source>
</evidence>
<dbReference type="RefSeq" id="XP_025345884.1">
    <property type="nucleotide sequence ID" value="XM_025493141.1"/>
</dbReference>
<keyword evidence="3" id="KW-0863">Zinc-finger</keyword>
<keyword evidence="1" id="KW-0479">Metal-binding</keyword>
<dbReference type="GO" id="GO:0008270">
    <property type="term" value="F:zinc ion binding"/>
    <property type="evidence" value="ECO:0007669"/>
    <property type="project" value="UniProtKB-KW"/>
</dbReference>
<feature type="region of interest" description="Disordered" evidence="5">
    <location>
        <begin position="1"/>
        <end position="39"/>
    </location>
</feature>
<dbReference type="Pfam" id="PF01428">
    <property type="entry name" value="zf-AN1"/>
    <property type="match status" value="2"/>
</dbReference>
<keyword evidence="2" id="KW-0677">Repeat</keyword>
<feature type="domain" description="AN1-type" evidence="6">
    <location>
        <begin position="54"/>
        <end position="99"/>
    </location>
</feature>
<dbReference type="Gene3D" id="4.10.1110.10">
    <property type="entry name" value="AN1-like Zinc finger"/>
    <property type="match status" value="2"/>
</dbReference>
<proteinExistence type="predicted"/>
<evidence type="ECO:0000259" key="6">
    <source>
        <dbReference type="SMART" id="SM00154"/>
    </source>
</evidence>
<evidence type="ECO:0000256" key="1">
    <source>
        <dbReference type="ARBA" id="ARBA00022723"/>
    </source>
</evidence>
<evidence type="ECO:0000256" key="4">
    <source>
        <dbReference type="ARBA" id="ARBA00022833"/>
    </source>
</evidence>
<organism evidence="7 8">
    <name type="scientific">Pseudomicrostroma glucosiphilum</name>
    <dbReference type="NCBI Taxonomy" id="1684307"/>
    <lineage>
        <taxon>Eukaryota</taxon>
        <taxon>Fungi</taxon>
        <taxon>Dikarya</taxon>
        <taxon>Basidiomycota</taxon>
        <taxon>Ustilaginomycotina</taxon>
        <taxon>Exobasidiomycetes</taxon>
        <taxon>Microstromatales</taxon>
        <taxon>Microstromatales incertae sedis</taxon>
        <taxon>Pseudomicrostroma</taxon>
    </lineage>
</organism>
<feature type="domain" description="AN1-type" evidence="6">
    <location>
        <begin position="166"/>
        <end position="205"/>
    </location>
</feature>
<accession>A0A316U1J7</accession>
<gene>
    <name evidence="7" type="ORF">BCV69DRAFT_284706</name>
</gene>
<keyword evidence="4" id="KW-0862">Zinc</keyword>
<dbReference type="SMART" id="SM00154">
    <property type="entry name" value="ZnF_AN1"/>
    <property type="match status" value="2"/>
</dbReference>
<dbReference type="OrthoDB" id="431929at2759"/>
<dbReference type="Proteomes" id="UP000245942">
    <property type="component" value="Unassembled WGS sequence"/>
</dbReference>
<dbReference type="Pfam" id="PF25403">
    <property type="entry name" value="zf-C2H2_ZFAND2"/>
    <property type="match status" value="1"/>
</dbReference>
<evidence type="ECO:0000256" key="3">
    <source>
        <dbReference type="ARBA" id="ARBA00022771"/>
    </source>
</evidence>
<evidence type="ECO:0000313" key="7">
    <source>
        <dbReference type="EMBL" id="PWN18724.1"/>
    </source>
</evidence>
<name>A0A316U1J7_9BASI</name>
<dbReference type="GO" id="GO:0005737">
    <property type="term" value="C:cytoplasm"/>
    <property type="evidence" value="ECO:0007669"/>
    <property type="project" value="TreeGrafter"/>
</dbReference>
<dbReference type="PANTHER" id="PTHR14677">
    <property type="entry name" value="ARSENITE INDUCUBLE RNA ASSOCIATED PROTEIN AIP-1-RELATED"/>
    <property type="match status" value="1"/>
</dbReference>
<dbReference type="STRING" id="1684307.A0A316U1J7"/>
<protein>
    <recommendedName>
        <fullName evidence="6">AN1-type domain-containing protein</fullName>
    </recommendedName>
</protein>
<dbReference type="GeneID" id="37014875"/>
<dbReference type="InterPro" id="IPR057357">
    <property type="entry name" value="Znf-C2H2_ZFAND2A/B"/>
</dbReference>
<evidence type="ECO:0000256" key="5">
    <source>
        <dbReference type="SAM" id="MobiDB-lite"/>
    </source>
</evidence>
<feature type="compositionally biased region" description="Low complexity" evidence="5">
    <location>
        <begin position="7"/>
        <end position="20"/>
    </location>
</feature>
<dbReference type="EMBL" id="KZ819334">
    <property type="protein sequence ID" value="PWN18724.1"/>
    <property type="molecule type" value="Genomic_DNA"/>
</dbReference>
<dbReference type="InterPro" id="IPR035896">
    <property type="entry name" value="AN1-like_Znf"/>
</dbReference>
<evidence type="ECO:0000256" key="2">
    <source>
        <dbReference type="ARBA" id="ARBA00022737"/>
    </source>
</evidence>
<feature type="compositionally biased region" description="Polar residues" evidence="5">
    <location>
        <begin position="247"/>
        <end position="284"/>
    </location>
</feature>
<reference evidence="7 8" key="1">
    <citation type="journal article" date="2018" name="Mol. Biol. Evol.">
        <title>Broad Genomic Sampling Reveals a Smut Pathogenic Ancestry of the Fungal Clade Ustilaginomycotina.</title>
        <authorList>
            <person name="Kijpornyongpan T."/>
            <person name="Mondo S.J."/>
            <person name="Barry K."/>
            <person name="Sandor L."/>
            <person name="Lee J."/>
            <person name="Lipzen A."/>
            <person name="Pangilinan J."/>
            <person name="LaButti K."/>
            <person name="Hainaut M."/>
            <person name="Henrissat B."/>
            <person name="Grigoriev I.V."/>
            <person name="Spatafora J.W."/>
            <person name="Aime M.C."/>
        </authorList>
    </citation>
    <scope>NUCLEOTIDE SEQUENCE [LARGE SCALE GENOMIC DNA]</scope>
    <source>
        <strain evidence="7 8">MCA 4718</strain>
    </source>
</reference>
<feature type="region of interest" description="Disordered" evidence="5">
    <location>
        <begin position="193"/>
        <end position="225"/>
    </location>
</feature>
<dbReference type="PANTHER" id="PTHR14677:SF40">
    <property type="entry name" value="CDC48-ASSOCIATED UBIQUITIN-LIKE_ZINC FINGER PROTEIN 1"/>
    <property type="match status" value="1"/>
</dbReference>